<dbReference type="Proteomes" id="UP000004162">
    <property type="component" value="Unassembled WGS sequence"/>
</dbReference>
<keyword evidence="2" id="KW-1185">Reference proteome</keyword>
<dbReference type="OrthoDB" id="73314at2"/>
<protein>
    <recommendedName>
        <fullName evidence="3">Phage tail protein</fullName>
    </recommendedName>
</protein>
<dbReference type="PANTHER" id="PTHR38009:SF1">
    <property type="entry name" value="CONSERVED HYPOTHETICAL PHAGE TAIL PROTEIN"/>
    <property type="match status" value="1"/>
</dbReference>
<dbReference type="PANTHER" id="PTHR38009">
    <property type="entry name" value="CONSERVED HYPOTHETICAL PHAGE TAIL PROTEIN"/>
    <property type="match status" value="1"/>
</dbReference>
<accession>Q0YQN9</accession>
<comment type="caution">
    <text evidence="1">The sequence shown here is derived from an EMBL/GenBank/DDBJ whole genome shotgun (WGS) entry which is preliminary data.</text>
</comment>
<evidence type="ECO:0000313" key="1">
    <source>
        <dbReference type="EMBL" id="EAT58582.1"/>
    </source>
</evidence>
<name>Q0YQN9_9CHLB</name>
<sequence>MADDSSRHSYNGFNFLVTFDAVNLSFQEVTGLDMEAEPIAYRQGEKPPITSTFATIKMPGIRRGHVILKNGVFRGKRSLLSWFDDSKTNTIKRKAVTITLLDEQGEPVMVWKMSNAWPVKISSPGLKATGNEVAIESIELAHEGVIIE</sequence>
<reference evidence="1 2" key="1">
    <citation type="submission" date="2006-07" db="EMBL/GenBank/DDBJ databases">
        <title>Annotation of the draft genome assembly of Chlorobium ferroxidans DSM 13031.</title>
        <authorList>
            <consortium name="US DOE Joint Genome Institute (JGI-ORNL)"/>
            <person name="Larimer F."/>
            <person name="Land M."/>
            <person name="Hauser L."/>
        </authorList>
    </citation>
    <scope>NUCLEOTIDE SEQUENCE [LARGE SCALE GENOMIC DNA]</scope>
    <source>
        <strain evidence="1 2">DSM 13031</strain>
    </source>
</reference>
<proteinExistence type="predicted"/>
<organism evidence="1 2">
    <name type="scientific">Chlorobium ferrooxidans DSM 13031</name>
    <dbReference type="NCBI Taxonomy" id="377431"/>
    <lineage>
        <taxon>Bacteria</taxon>
        <taxon>Pseudomonadati</taxon>
        <taxon>Chlorobiota</taxon>
        <taxon>Chlorobiia</taxon>
        <taxon>Chlorobiales</taxon>
        <taxon>Chlorobiaceae</taxon>
        <taxon>Chlorobium/Pelodictyon group</taxon>
        <taxon>Chlorobium</taxon>
    </lineage>
</organism>
<dbReference type="Pfam" id="PF06841">
    <property type="entry name" value="Phage_T4_gp19"/>
    <property type="match status" value="1"/>
</dbReference>
<evidence type="ECO:0008006" key="3">
    <source>
        <dbReference type="Google" id="ProtNLM"/>
    </source>
</evidence>
<dbReference type="NCBIfam" id="TIGR02241">
    <property type="entry name" value="conserved hypothetical phage tail region protein"/>
    <property type="match status" value="1"/>
</dbReference>
<dbReference type="GO" id="GO:0005198">
    <property type="term" value="F:structural molecule activity"/>
    <property type="evidence" value="ECO:0007669"/>
    <property type="project" value="InterPro"/>
</dbReference>
<evidence type="ECO:0000313" key="2">
    <source>
        <dbReference type="Proteomes" id="UP000004162"/>
    </source>
</evidence>
<dbReference type="InterPro" id="IPR010667">
    <property type="entry name" value="Phage_T4_Gp19"/>
</dbReference>
<gene>
    <name evidence="1" type="ORF">CferDRAFT_0502</name>
</gene>
<dbReference type="InterPro" id="IPR011747">
    <property type="entry name" value="CHP02241"/>
</dbReference>
<reference evidence="1 2" key="2">
    <citation type="submission" date="2006-07" db="EMBL/GenBank/DDBJ databases">
        <title>Sequencing of the draft genome and assembly of Chlorobium ferroxidans DSM 13031.</title>
        <authorList>
            <consortium name="US DOE Joint Genome Institute (JGI-PGF)"/>
            <person name="Copeland A."/>
            <person name="Lucas S."/>
            <person name="Lapidus A."/>
            <person name="Barry K."/>
            <person name="Glavina del Rio T."/>
            <person name="Dalin E."/>
            <person name="Tice H."/>
            <person name="Bruce D."/>
            <person name="Pitluck S."/>
            <person name="Richardson P."/>
        </authorList>
    </citation>
    <scope>NUCLEOTIDE SEQUENCE [LARGE SCALE GENOMIC DNA]</scope>
    <source>
        <strain evidence="1 2">DSM 13031</strain>
    </source>
</reference>
<dbReference type="RefSeq" id="WP_006366747.1">
    <property type="nucleotide sequence ID" value="NZ_AASE01000016.1"/>
</dbReference>
<dbReference type="AlphaFoldDB" id="Q0YQN9"/>
<dbReference type="EMBL" id="AASE01000016">
    <property type="protein sequence ID" value="EAT58582.1"/>
    <property type="molecule type" value="Genomic_DNA"/>
</dbReference>